<evidence type="ECO:0000256" key="2">
    <source>
        <dbReference type="ARBA" id="ARBA00022803"/>
    </source>
</evidence>
<dbReference type="PANTHER" id="PTHR44943:SF11">
    <property type="entry name" value="CELLULOSE SYNTHASE OPERON PROTEIN C"/>
    <property type="match status" value="1"/>
</dbReference>
<proteinExistence type="predicted"/>
<evidence type="ECO:0000256" key="1">
    <source>
        <dbReference type="ARBA" id="ARBA00022737"/>
    </source>
</evidence>
<dbReference type="EMBL" id="JACHGJ010000002">
    <property type="protein sequence ID" value="MBB6480250.1"/>
    <property type="molecule type" value="Genomic_DNA"/>
</dbReference>
<gene>
    <name evidence="4" type="ORF">HNR50_001908</name>
</gene>
<feature type="repeat" description="TPR" evidence="3">
    <location>
        <begin position="267"/>
        <end position="300"/>
    </location>
</feature>
<dbReference type="Pfam" id="PF14559">
    <property type="entry name" value="TPR_19"/>
    <property type="match status" value="1"/>
</dbReference>
<evidence type="ECO:0000256" key="3">
    <source>
        <dbReference type="PROSITE-ProRule" id="PRU00339"/>
    </source>
</evidence>
<dbReference type="PANTHER" id="PTHR44943">
    <property type="entry name" value="CELLULOSE SYNTHASE OPERON PROTEIN C"/>
    <property type="match status" value="1"/>
</dbReference>
<dbReference type="SUPFAM" id="SSF81901">
    <property type="entry name" value="HCP-like"/>
    <property type="match status" value="1"/>
</dbReference>
<feature type="repeat" description="TPR" evidence="3">
    <location>
        <begin position="199"/>
        <end position="232"/>
    </location>
</feature>
<dbReference type="RefSeq" id="WP_184746218.1">
    <property type="nucleotide sequence ID" value="NZ_JACHGJ010000002.1"/>
</dbReference>
<evidence type="ECO:0000313" key="5">
    <source>
        <dbReference type="Proteomes" id="UP000587760"/>
    </source>
</evidence>
<dbReference type="InterPro" id="IPR051685">
    <property type="entry name" value="Ycf3/AcsC/BcsC/TPR_MFPF"/>
</dbReference>
<dbReference type="Pfam" id="PF13432">
    <property type="entry name" value="TPR_16"/>
    <property type="match status" value="3"/>
</dbReference>
<evidence type="ECO:0000313" key="4">
    <source>
        <dbReference type="EMBL" id="MBB6480250.1"/>
    </source>
</evidence>
<keyword evidence="2 3" id="KW-0802">TPR repeat</keyword>
<dbReference type="InterPro" id="IPR011990">
    <property type="entry name" value="TPR-like_helical_dom_sf"/>
</dbReference>
<dbReference type="Gene3D" id="1.25.40.10">
    <property type="entry name" value="Tetratricopeptide repeat domain"/>
    <property type="match status" value="3"/>
</dbReference>
<sequence length="380" mass="44492">MMDDLFGNKADADRSDGELTQEQLNEISELSKKGYQLLKEGLLERAEACFSEILSMDPSNNYALVGMGDTLRKSRHFQDAIKYYQSCLSNHRGNNYALFGLADCYKALHQYNRAIDIWEEYLIHDDKNITVLTRIADAYRKVRNYEKSNEIYQRVLKMESNNSYCLIGLGHLNYDFRDYEKALYYWEKMLELNKSRVDIRVLTSLGNCHRKMKTFDEGIPYFEQALKMQPNNFYALFGLADCYRGLHIPDESVKYWNRILGLDPRNKVILTRAGDAYRNMGEQEKAQEYYTNALDIEYDIYAVLGLSLINRDKGNYEESATTIRNIIDKDPKNPRFYLELADVYRKWGKEKDAVQVLSDFLKTGNKNQVIQDMYNELKGR</sequence>
<feature type="repeat" description="TPR" evidence="3">
    <location>
        <begin position="129"/>
        <end position="162"/>
    </location>
</feature>
<dbReference type="PROSITE" id="PS50005">
    <property type="entry name" value="TPR"/>
    <property type="match status" value="4"/>
</dbReference>
<organism evidence="4 5">
    <name type="scientific">Spirochaeta isovalerica</name>
    <dbReference type="NCBI Taxonomy" id="150"/>
    <lineage>
        <taxon>Bacteria</taxon>
        <taxon>Pseudomonadati</taxon>
        <taxon>Spirochaetota</taxon>
        <taxon>Spirochaetia</taxon>
        <taxon>Spirochaetales</taxon>
        <taxon>Spirochaetaceae</taxon>
        <taxon>Spirochaeta</taxon>
    </lineage>
</organism>
<dbReference type="Pfam" id="PF13181">
    <property type="entry name" value="TPR_8"/>
    <property type="match status" value="1"/>
</dbReference>
<keyword evidence="1" id="KW-0677">Repeat</keyword>
<name>A0A841RB64_9SPIO</name>
<comment type="caution">
    <text evidence="4">The sequence shown here is derived from an EMBL/GenBank/DDBJ whole genome shotgun (WGS) entry which is preliminary data.</text>
</comment>
<protein>
    <submittedName>
        <fullName evidence="4">Tetratricopeptide (TPR) repeat protein</fullName>
    </submittedName>
</protein>
<dbReference type="AlphaFoldDB" id="A0A841RB64"/>
<dbReference type="SMART" id="SM00028">
    <property type="entry name" value="TPR"/>
    <property type="match status" value="9"/>
</dbReference>
<dbReference type="PROSITE" id="PS50293">
    <property type="entry name" value="TPR_REGION"/>
    <property type="match status" value="1"/>
</dbReference>
<accession>A0A841RB64</accession>
<feature type="repeat" description="TPR" evidence="3">
    <location>
        <begin position="163"/>
        <end position="196"/>
    </location>
</feature>
<dbReference type="Proteomes" id="UP000587760">
    <property type="component" value="Unassembled WGS sequence"/>
</dbReference>
<dbReference type="SUPFAM" id="SSF48452">
    <property type="entry name" value="TPR-like"/>
    <property type="match status" value="1"/>
</dbReference>
<keyword evidence="5" id="KW-1185">Reference proteome</keyword>
<reference evidence="4 5" key="1">
    <citation type="submission" date="2020-08" db="EMBL/GenBank/DDBJ databases">
        <title>Genomic Encyclopedia of Type Strains, Phase IV (KMG-IV): sequencing the most valuable type-strain genomes for metagenomic binning, comparative biology and taxonomic classification.</title>
        <authorList>
            <person name="Goeker M."/>
        </authorList>
    </citation>
    <scope>NUCLEOTIDE SEQUENCE [LARGE SCALE GENOMIC DNA]</scope>
    <source>
        <strain evidence="4 5">DSM 2461</strain>
    </source>
</reference>
<dbReference type="InterPro" id="IPR019734">
    <property type="entry name" value="TPR_rpt"/>
</dbReference>